<feature type="region of interest" description="Disordered" evidence="2">
    <location>
        <begin position="551"/>
        <end position="572"/>
    </location>
</feature>
<proteinExistence type="predicted"/>
<organism evidence="4 5">
    <name type="scientific">Oryza meyeriana var. granulata</name>
    <dbReference type="NCBI Taxonomy" id="110450"/>
    <lineage>
        <taxon>Eukaryota</taxon>
        <taxon>Viridiplantae</taxon>
        <taxon>Streptophyta</taxon>
        <taxon>Embryophyta</taxon>
        <taxon>Tracheophyta</taxon>
        <taxon>Spermatophyta</taxon>
        <taxon>Magnoliopsida</taxon>
        <taxon>Liliopsida</taxon>
        <taxon>Poales</taxon>
        <taxon>Poaceae</taxon>
        <taxon>BOP clade</taxon>
        <taxon>Oryzoideae</taxon>
        <taxon>Oryzeae</taxon>
        <taxon>Oryzinae</taxon>
        <taxon>Oryza</taxon>
        <taxon>Oryza meyeriana</taxon>
    </lineage>
</organism>
<feature type="transmembrane region" description="Helical" evidence="3">
    <location>
        <begin position="520"/>
        <end position="541"/>
    </location>
</feature>
<keyword evidence="3" id="KW-1133">Transmembrane helix</keyword>
<evidence type="ECO:0000256" key="1">
    <source>
        <dbReference type="SAM" id="Coils"/>
    </source>
</evidence>
<dbReference type="Gene3D" id="1.10.287.1490">
    <property type="match status" value="1"/>
</dbReference>
<comment type="caution">
    <text evidence="4">The sequence shown here is derived from an EMBL/GenBank/DDBJ whole genome shotgun (WGS) entry which is preliminary data.</text>
</comment>
<reference evidence="4 5" key="1">
    <citation type="submission" date="2019-11" db="EMBL/GenBank/DDBJ databases">
        <title>Whole genome sequence of Oryza granulata.</title>
        <authorList>
            <person name="Li W."/>
        </authorList>
    </citation>
    <scope>NUCLEOTIDE SEQUENCE [LARGE SCALE GENOMIC DNA]</scope>
    <source>
        <strain evidence="5">cv. Menghai</strain>
        <tissue evidence="4">Leaf</tissue>
    </source>
</reference>
<evidence type="ECO:0000256" key="2">
    <source>
        <dbReference type="SAM" id="MobiDB-lite"/>
    </source>
</evidence>
<keyword evidence="5" id="KW-1185">Reference proteome</keyword>
<feature type="coiled-coil region" evidence="1">
    <location>
        <begin position="173"/>
        <end position="320"/>
    </location>
</feature>
<feature type="compositionally biased region" description="Basic residues" evidence="2">
    <location>
        <begin position="560"/>
        <end position="572"/>
    </location>
</feature>
<evidence type="ECO:0000313" key="5">
    <source>
        <dbReference type="Proteomes" id="UP000479710"/>
    </source>
</evidence>
<sequence length="572" mass="63943">MVRVAVLFHRRCRASPWPLAGWEGAHRAVTQEASRRPPPHAAQHVPCHCQCQPCPRAPPPPPRELGLHKTSRWLGHPRERERGSEVSEVGEARRALPSPIPLFRSACAEAGRQVRADLGMPIARLVAAAAALLLLLLVAGGAAAQDAGLGDVAPEEIAAAARAKEEAALVAELGQLRAKISALESSIAEQTQELKSKDDGIQKLEKLIEEKSQKIAALQSEITSLETKRSLAAEEQAGKANSRAIELEKQIEKLKKDVEAQHSKKSTVEARAGDADKKVQELNTKLEKLQKTSDEQKRRIQKTEHALKAAEEELMRVQLETTTQLKQLKEVHGAWLPPWLVTHTARAKEVMSSHWNEHGKPAVNSLLQKASEKSVQAKKWAEPHVEAAKVKWMPVIKEKWITMKTNTEPYVQKVSAKSVELYQASKDAVLPHVVKAHEIADPYFQEAKKVSKPYIDQVAKATKPHVDKIRVALKPYTKRAGHVYGNFLEKVTAYHRQAQATVLDYLHQHELTKDFATEELAWYLASALLIMPIYVFYMVLVETICSKKQKKAPRNVNANHGHRKHKRRHTDK</sequence>
<dbReference type="Gene3D" id="1.20.120.20">
    <property type="entry name" value="Apolipoprotein"/>
    <property type="match status" value="1"/>
</dbReference>
<dbReference type="PANTHER" id="PTHR34360:SF4">
    <property type="entry name" value="OS09G0497700 PROTEIN"/>
    <property type="match status" value="1"/>
</dbReference>
<keyword evidence="3" id="KW-0472">Membrane</keyword>
<protein>
    <submittedName>
        <fullName evidence="4">Uncharacterized protein</fullName>
    </submittedName>
</protein>
<dbReference type="PANTHER" id="PTHR34360">
    <property type="entry name" value="OS08G0519400 PROTEIN"/>
    <property type="match status" value="1"/>
</dbReference>
<evidence type="ECO:0000313" key="4">
    <source>
        <dbReference type="EMBL" id="KAF0923224.1"/>
    </source>
</evidence>
<feature type="transmembrane region" description="Helical" evidence="3">
    <location>
        <begin position="122"/>
        <end position="144"/>
    </location>
</feature>
<evidence type="ECO:0000256" key="3">
    <source>
        <dbReference type="SAM" id="Phobius"/>
    </source>
</evidence>
<dbReference type="EMBL" id="SPHZ02000003">
    <property type="protein sequence ID" value="KAF0923224.1"/>
    <property type="molecule type" value="Genomic_DNA"/>
</dbReference>
<dbReference type="Proteomes" id="UP000479710">
    <property type="component" value="Unassembled WGS sequence"/>
</dbReference>
<dbReference type="AlphaFoldDB" id="A0A6G1EFN0"/>
<accession>A0A6G1EFN0</accession>
<gene>
    <name evidence="4" type="ORF">E2562_003434</name>
</gene>
<name>A0A6G1EFN0_9ORYZ</name>
<keyword evidence="1" id="KW-0175">Coiled coil</keyword>
<keyword evidence="3" id="KW-0812">Transmembrane</keyword>
<dbReference type="OrthoDB" id="2017695at2759"/>